<proteinExistence type="predicted"/>
<dbReference type="RefSeq" id="XP_062644101.1">
    <property type="nucleotide sequence ID" value="XM_062795737.1"/>
</dbReference>
<dbReference type="EMBL" id="MU853239">
    <property type="protein sequence ID" value="KAK4120330.1"/>
    <property type="molecule type" value="Genomic_DNA"/>
</dbReference>
<protein>
    <submittedName>
        <fullName evidence="2">Uncharacterized protein</fullName>
    </submittedName>
</protein>
<keyword evidence="1" id="KW-0732">Signal</keyword>
<evidence type="ECO:0000313" key="2">
    <source>
        <dbReference type="EMBL" id="KAK4120330.1"/>
    </source>
</evidence>
<sequence>MISSISPLFFRPLLLQLLLLSTTGSTQTHPLPSESPSLSPAKLPVAITSRQPTPNPLDFLNLRASQVYASPDRVPQEEACGAGMVYGMLGFPHARFTADGHDSGLVGELQVECFQGLVFEGLPVGYAFSVLAVEVEGMLQVERGAWLDRVEVEVEYFGGEGPGQSNTTVTDKGSDLKLRPRFQGPYSGAFSLLVNVFSEDGTSRTTRGRTTCPTEDSKREMAVRFRLSSMHDPTDVGNGIKYRATVSDVRVGFHVMWVRCEN</sequence>
<gene>
    <name evidence="2" type="ORF">N657DRAFT_674257</name>
</gene>
<reference evidence="2" key="1">
    <citation type="journal article" date="2023" name="Mol. Phylogenet. Evol.">
        <title>Genome-scale phylogeny and comparative genomics of the fungal order Sordariales.</title>
        <authorList>
            <person name="Hensen N."/>
            <person name="Bonometti L."/>
            <person name="Westerberg I."/>
            <person name="Brannstrom I.O."/>
            <person name="Guillou S."/>
            <person name="Cros-Aarteil S."/>
            <person name="Calhoun S."/>
            <person name="Haridas S."/>
            <person name="Kuo A."/>
            <person name="Mondo S."/>
            <person name="Pangilinan J."/>
            <person name="Riley R."/>
            <person name="LaButti K."/>
            <person name="Andreopoulos B."/>
            <person name="Lipzen A."/>
            <person name="Chen C."/>
            <person name="Yan M."/>
            <person name="Daum C."/>
            <person name="Ng V."/>
            <person name="Clum A."/>
            <person name="Steindorff A."/>
            <person name="Ohm R.A."/>
            <person name="Martin F."/>
            <person name="Silar P."/>
            <person name="Natvig D.O."/>
            <person name="Lalanne C."/>
            <person name="Gautier V."/>
            <person name="Ament-Velasquez S.L."/>
            <person name="Kruys A."/>
            <person name="Hutchinson M.I."/>
            <person name="Powell A.J."/>
            <person name="Barry K."/>
            <person name="Miller A.N."/>
            <person name="Grigoriev I.V."/>
            <person name="Debuchy R."/>
            <person name="Gladieux P."/>
            <person name="Hiltunen Thoren M."/>
            <person name="Johannesson H."/>
        </authorList>
    </citation>
    <scope>NUCLEOTIDE SEQUENCE</scope>
    <source>
        <strain evidence="2">CBS 731.68</strain>
    </source>
</reference>
<comment type="caution">
    <text evidence="2">The sequence shown here is derived from an EMBL/GenBank/DDBJ whole genome shotgun (WGS) entry which is preliminary data.</text>
</comment>
<evidence type="ECO:0000256" key="1">
    <source>
        <dbReference type="SAM" id="SignalP"/>
    </source>
</evidence>
<evidence type="ECO:0000313" key="3">
    <source>
        <dbReference type="Proteomes" id="UP001302602"/>
    </source>
</evidence>
<keyword evidence="3" id="KW-1185">Reference proteome</keyword>
<reference evidence="2" key="2">
    <citation type="submission" date="2023-05" db="EMBL/GenBank/DDBJ databases">
        <authorList>
            <consortium name="Lawrence Berkeley National Laboratory"/>
            <person name="Steindorff A."/>
            <person name="Hensen N."/>
            <person name="Bonometti L."/>
            <person name="Westerberg I."/>
            <person name="Brannstrom I.O."/>
            <person name="Guillou S."/>
            <person name="Cros-Aarteil S."/>
            <person name="Calhoun S."/>
            <person name="Haridas S."/>
            <person name="Kuo A."/>
            <person name="Mondo S."/>
            <person name="Pangilinan J."/>
            <person name="Riley R."/>
            <person name="Labutti K."/>
            <person name="Andreopoulos B."/>
            <person name="Lipzen A."/>
            <person name="Chen C."/>
            <person name="Yanf M."/>
            <person name="Daum C."/>
            <person name="Ng V."/>
            <person name="Clum A."/>
            <person name="Ohm R."/>
            <person name="Martin F."/>
            <person name="Silar P."/>
            <person name="Natvig D."/>
            <person name="Lalanne C."/>
            <person name="Gautier V."/>
            <person name="Ament-Velasquez S.L."/>
            <person name="Kruys A."/>
            <person name="Hutchinson M.I."/>
            <person name="Powell A.J."/>
            <person name="Barry K."/>
            <person name="Miller A.N."/>
            <person name="Grigoriev I.V."/>
            <person name="Debuchy R."/>
            <person name="Gladieux P."/>
            <person name="Thoren M.H."/>
            <person name="Johannesson H."/>
        </authorList>
    </citation>
    <scope>NUCLEOTIDE SEQUENCE</scope>
    <source>
        <strain evidence="2">CBS 731.68</strain>
    </source>
</reference>
<dbReference type="Proteomes" id="UP001302602">
    <property type="component" value="Unassembled WGS sequence"/>
</dbReference>
<feature type="chain" id="PRO_5042896525" evidence="1">
    <location>
        <begin position="29"/>
        <end position="262"/>
    </location>
</feature>
<name>A0AAN6TTA6_9PEZI</name>
<organism evidence="2 3">
    <name type="scientific">Parathielavia appendiculata</name>
    <dbReference type="NCBI Taxonomy" id="2587402"/>
    <lineage>
        <taxon>Eukaryota</taxon>
        <taxon>Fungi</taxon>
        <taxon>Dikarya</taxon>
        <taxon>Ascomycota</taxon>
        <taxon>Pezizomycotina</taxon>
        <taxon>Sordariomycetes</taxon>
        <taxon>Sordariomycetidae</taxon>
        <taxon>Sordariales</taxon>
        <taxon>Chaetomiaceae</taxon>
        <taxon>Parathielavia</taxon>
    </lineage>
</organism>
<dbReference type="GeneID" id="87832505"/>
<accession>A0AAN6TTA6</accession>
<feature type="signal peptide" evidence="1">
    <location>
        <begin position="1"/>
        <end position="28"/>
    </location>
</feature>
<dbReference type="AlphaFoldDB" id="A0AAN6TTA6"/>